<protein>
    <submittedName>
        <fullName evidence="4">Flagellar filament outer layer protein FlaA</fullName>
    </submittedName>
</protein>
<evidence type="ECO:0000313" key="5">
    <source>
        <dbReference type="Proteomes" id="UP001228690"/>
    </source>
</evidence>
<keyword evidence="4" id="KW-0969">Cilium</keyword>
<evidence type="ECO:0000313" key="4">
    <source>
        <dbReference type="EMBL" id="WGK68317.1"/>
    </source>
</evidence>
<evidence type="ECO:0000256" key="1">
    <source>
        <dbReference type="ARBA" id="ARBA00004631"/>
    </source>
</evidence>
<comment type="subcellular location">
    <subcellularLocation>
        <location evidence="1">Periplasmic flagellum</location>
    </subcellularLocation>
</comment>
<name>A0ABY8MEC3_9SPIO</name>
<accession>A0ABY8MEC3</accession>
<keyword evidence="4" id="KW-0282">Flagellum</keyword>
<evidence type="ECO:0000256" key="2">
    <source>
        <dbReference type="ARBA" id="ARBA00022764"/>
    </source>
</evidence>
<proteinExistence type="predicted"/>
<reference evidence="4 5" key="1">
    <citation type="submission" date="2023-04" db="EMBL/GenBank/DDBJ databases">
        <title>Spirochaete genome identified in red abalone sample constitutes a novel genus.</title>
        <authorList>
            <person name="Sharma S.P."/>
            <person name="Purcell C.M."/>
            <person name="Hyde J.R."/>
            <person name="Severin A.J."/>
        </authorList>
    </citation>
    <scope>NUCLEOTIDE SEQUENCE [LARGE SCALE GENOMIC DNA]</scope>
    <source>
        <strain evidence="4 5">SP-2023</strain>
    </source>
</reference>
<dbReference type="EMBL" id="CP123443">
    <property type="protein sequence ID" value="WGK68317.1"/>
    <property type="molecule type" value="Genomic_DNA"/>
</dbReference>
<keyword evidence="2" id="KW-0574">Periplasm</keyword>
<keyword evidence="5" id="KW-1185">Reference proteome</keyword>
<evidence type="ECO:0000256" key="3">
    <source>
        <dbReference type="ARBA" id="ARBA00023143"/>
    </source>
</evidence>
<sequence length="299" mass="33903">MKQAVSILFATAFFLVNGVSLWAEDPLYENVIVESFDGPSVSKFHKGATARILQEDGSTKIVDISGKDVIWRVDNSLASRYATEGFPTSRYVNSWPIDLFGIDPENAEELQALGVRAKFDRQGYNYFAVHVGTELDGEWSAQAMPLSPDNLPGRIKNINVWVWGAHYNYTIEMHVRDYQGVPHVLPMRVVSGVDRKKYRSGSLRFTGWRKMAAAVPNSVPQDSRYNLQDYRLQFVKFVVRTDPYERVDDFYIYFDQMQVIVDVYSNFYDGKNLARPDHIANVWGTDAAEGDDAQTSGGQ</sequence>
<dbReference type="RefSeq" id="WP_326926490.1">
    <property type="nucleotide sequence ID" value="NZ_CP123443.1"/>
</dbReference>
<dbReference type="Pfam" id="PF04620">
    <property type="entry name" value="FlaA"/>
    <property type="match status" value="1"/>
</dbReference>
<dbReference type="InterPro" id="IPR006714">
    <property type="entry name" value="FlaA"/>
</dbReference>
<keyword evidence="4" id="KW-0966">Cell projection</keyword>
<keyword evidence="3" id="KW-0975">Bacterial flagellum</keyword>
<organism evidence="4 5">
    <name type="scientific">Candidatus Haliotispira prima</name>
    <dbReference type="NCBI Taxonomy" id="3034016"/>
    <lineage>
        <taxon>Bacteria</taxon>
        <taxon>Pseudomonadati</taxon>
        <taxon>Spirochaetota</taxon>
        <taxon>Spirochaetia</taxon>
        <taxon>Spirochaetales</taxon>
        <taxon>Spirochaetaceae</taxon>
        <taxon>Candidatus Haliotispira</taxon>
    </lineage>
</organism>
<dbReference type="Proteomes" id="UP001228690">
    <property type="component" value="Chromosome"/>
</dbReference>
<gene>
    <name evidence="4" type="ORF">P0082_07455</name>
</gene>